<dbReference type="Proteomes" id="UP000250266">
    <property type="component" value="Unassembled WGS sequence"/>
</dbReference>
<accession>A0A8E2JDF6</accession>
<dbReference type="PANTHER" id="PTHR33112:SF16">
    <property type="entry name" value="HETEROKARYON INCOMPATIBILITY DOMAIN-CONTAINING PROTEIN"/>
    <property type="match status" value="1"/>
</dbReference>
<evidence type="ECO:0000313" key="2">
    <source>
        <dbReference type="EMBL" id="OCK77989.1"/>
    </source>
</evidence>
<name>A0A8E2JDF6_9PEZI</name>
<dbReference type="AlphaFoldDB" id="A0A8E2JDF6"/>
<dbReference type="Pfam" id="PF06985">
    <property type="entry name" value="HET"/>
    <property type="match status" value="1"/>
</dbReference>
<reference evidence="2 3" key="1">
    <citation type="journal article" date="2016" name="Nat. Commun.">
        <title>Ectomycorrhizal ecology is imprinted in the genome of the dominant symbiotic fungus Cenococcum geophilum.</title>
        <authorList>
            <consortium name="DOE Joint Genome Institute"/>
            <person name="Peter M."/>
            <person name="Kohler A."/>
            <person name="Ohm R.A."/>
            <person name="Kuo A."/>
            <person name="Krutzmann J."/>
            <person name="Morin E."/>
            <person name="Arend M."/>
            <person name="Barry K.W."/>
            <person name="Binder M."/>
            <person name="Choi C."/>
            <person name="Clum A."/>
            <person name="Copeland A."/>
            <person name="Grisel N."/>
            <person name="Haridas S."/>
            <person name="Kipfer T."/>
            <person name="LaButti K."/>
            <person name="Lindquist E."/>
            <person name="Lipzen A."/>
            <person name="Maire R."/>
            <person name="Meier B."/>
            <person name="Mihaltcheva S."/>
            <person name="Molinier V."/>
            <person name="Murat C."/>
            <person name="Poggeler S."/>
            <person name="Quandt C.A."/>
            <person name="Sperisen C."/>
            <person name="Tritt A."/>
            <person name="Tisserant E."/>
            <person name="Crous P.W."/>
            <person name="Henrissat B."/>
            <person name="Nehls U."/>
            <person name="Egli S."/>
            <person name="Spatafora J.W."/>
            <person name="Grigoriev I.V."/>
            <person name="Martin F.M."/>
        </authorList>
    </citation>
    <scope>NUCLEOTIDE SEQUENCE [LARGE SCALE GENOMIC DNA]</scope>
    <source>
        <strain evidence="2 3">CBS 459.81</strain>
    </source>
</reference>
<protein>
    <submittedName>
        <fullName evidence="2">HET-domain-containing protein</fullName>
    </submittedName>
</protein>
<feature type="non-terminal residue" evidence="2">
    <location>
        <position position="1"/>
    </location>
</feature>
<gene>
    <name evidence="2" type="ORF">K432DRAFT_278027</name>
</gene>
<evidence type="ECO:0000259" key="1">
    <source>
        <dbReference type="Pfam" id="PF06985"/>
    </source>
</evidence>
<feature type="domain" description="Heterokaryon incompatibility" evidence="1">
    <location>
        <begin position="52"/>
        <end position="199"/>
    </location>
</feature>
<sequence>RSWLDECLDQHEECPKNLSSILPTRVLDLGLSNAGSDRTVKLHNSCGGQGSYVALSYCWGGPQFMTVKANVVESYEGLPIHRLAKSIQDAIFVTRQLGIRYLWVDALCIIQDCLEDKYREIGKMSSIYKNATLTISVARSKTCHDGFLHDNEELKTWLRRAYRLQCRLPEDLGNIYLAERSKLKSKKEPIDLRTWTLQESWLSPRLLIYSSSHLLWRCLSATAGDGTCTPCSPTLTRSDSEFEEGHLFHTNFHLQWNDLVHEATSRNLSVDSDKLPALSGIATELASRNDDVYLAGLWKSNLISGLLWCQGSRWCMSSSSIPASKPAVSRAPTWSWVSVNGSVDLNNAATRHATQSCVHTCEISLASAETPFGEVKGGVLDITAPIKR</sequence>
<dbReference type="InterPro" id="IPR010730">
    <property type="entry name" value="HET"/>
</dbReference>
<proteinExistence type="predicted"/>
<feature type="non-terminal residue" evidence="2">
    <location>
        <position position="388"/>
    </location>
</feature>
<dbReference type="OrthoDB" id="5125733at2759"/>
<organism evidence="2 3">
    <name type="scientific">Lepidopterella palustris CBS 459.81</name>
    <dbReference type="NCBI Taxonomy" id="1314670"/>
    <lineage>
        <taxon>Eukaryota</taxon>
        <taxon>Fungi</taxon>
        <taxon>Dikarya</taxon>
        <taxon>Ascomycota</taxon>
        <taxon>Pezizomycotina</taxon>
        <taxon>Dothideomycetes</taxon>
        <taxon>Pleosporomycetidae</taxon>
        <taxon>Mytilinidiales</taxon>
        <taxon>Argynnaceae</taxon>
        <taxon>Lepidopterella</taxon>
    </lineage>
</organism>
<dbReference type="PANTHER" id="PTHR33112">
    <property type="entry name" value="DOMAIN PROTEIN, PUTATIVE-RELATED"/>
    <property type="match status" value="1"/>
</dbReference>
<dbReference type="EMBL" id="KV745087">
    <property type="protein sequence ID" value="OCK77989.1"/>
    <property type="molecule type" value="Genomic_DNA"/>
</dbReference>
<evidence type="ECO:0000313" key="3">
    <source>
        <dbReference type="Proteomes" id="UP000250266"/>
    </source>
</evidence>
<keyword evidence="3" id="KW-1185">Reference proteome</keyword>